<evidence type="ECO:0008006" key="4">
    <source>
        <dbReference type="Google" id="ProtNLM"/>
    </source>
</evidence>
<dbReference type="OrthoDB" id="513552at2"/>
<evidence type="ECO:0000313" key="3">
    <source>
        <dbReference type="Proteomes" id="UP000316095"/>
    </source>
</evidence>
<dbReference type="EMBL" id="SJPG01000001">
    <property type="protein sequence ID" value="TWT63445.1"/>
    <property type="molecule type" value="Genomic_DNA"/>
</dbReference>
<keyword evidence="1" id="KW-0812">Transmembrane</keyword>
<gene>
    <name evidence="2" type="ORF">Pan54_41980</name>
</gene>
<dbReference type="InterPro" id="IPR025187">
    <property type="entry name" value="DUF4112"/>
</dbReference>
<dbReference type="Proteomes" id="UP000316095">
    <property type="component" value="Unassembled WGS sequence"/>
</dbReference>
<evidence type="ECO:0000313" key="2">
    <source>
        <dbReference type="EMBL" id="TWT63445.1"/>
    </source>
</evidence>
<dbReference type="PANTHER" id="PTHR35519">
    <property type="entry name" value="MEMBRANE PROTEINS"/>
    <property type="match status" value="1"/>
</dbReference>
<dbReference type="AlphaFoldDB" id="A0A5C5XMX5"/>
<organism evidence="2 3">
    <name type="scientific">Rubinisphaera italica</name>
    <dbReference type="NCBI Taxonomy" id="2527969"/>
    <lineage>
        <taxon>Bacteria</taxon>
        <taxon>Pseudomonadati</taxon>
        <taxon>Planctomycetota</taxon>
        <taxon>Planctomycetia</taxon>
        <taxon>Planctomycetales</taxon>
        <taxon>Planctomycetaceae</taxon>
        <taxon>Rubinisphaera</taxon>
    </lineage>
</organism>
<protein>
    <recommendedName>
        <fullName evidence="4">DUF4112 domain-containing protein</fullName>
    </recommendedName>
</protein>
<keyword evidence="1" id="KW-0472">Membrane</keyword>
<keyword evidence="1" id="KW-1133">Transmembrane helix</keyword>
<sequence>MNSTPTLTKKGWQDVKDRFADLSSGNSKVSSLLSQDQEKVLQTIGQMEYWLDDKFRLPGTSIRFGWDTIIGLVPGVGDAVTAALAMYLVWNARQLNIGRWTQFRMISNILFDTVLGAVPLVGDLFDVAFRANRKNLKLIMKELDKRKSKNA</sequence>
<evidence type="ECO:0000256" key="1">
    <source>
        <dbReference type="SAM" id="Phobius"/>
    </source>
</evidence>
<keyword evidence="3" id="KW-1185">Reference proteome</keyword>
<dbReference type="RefSeq" id="WP_146505191.1">
    <property type="nucleotide sequence ID" value="NZ_SJPG01000001.1"/>
</dbReference>
<name>A0A5C5XMX5_9PLAN</name>
<reference evidence="2 3" key="1">
    <citation type="submission" date="2019-02" db="EMBL/GenBank/DDBJ databases">
        <title>Deep-cultivation of Planctomycetes and their phenomic and genomic characterization uncovers novel biology.</title>
        <authorList>
            <person name="Wiegand S."/>
            <person name="Jogler M."/>
            <person name="Boedeker C."/>
            <person name="Pinto D."/>
            <person name="Vollmers J."/>
            <person name="Rivas-Marin E."/>
            <person name="Kohn T."/>
            <person name="Peeters S.H."/>
            <person name="Heuer A."/>
            <person name="Rast P."/>
            <person name="Oberbeckmann S."/>
            <person name="Bunk B."/>
            <person name="Jeske O."/>
            <person name="Meyerdierks A."/>
            <person name="Storesund J.E."/>
            <person name="Kallscheuer N."/>
            <person name="Luecker S."/>
            <person name="Lage O.M."/>
            <person name="Pohl T."/>
            <person name="Merkel B.J."/>
            <person name="Hornburger P."/>
            <person name="Mueller R.-W."/>
            <person name="Bruemmer F."/>
            <person name="Labrenz M."/>
            <person name="Spormann A.M."/>
            <person name="Op Den Camp H."/>
            <person name="Overmann J."/>
            <person name="Amann R."/>
            <person name="Jetten M.S.M."/>
            <person name="Mascher T."/>
            <person name="Medema M.H."/>
            <person name="Devos D.P."/>
            <person name="Kaster A.-K."/>
            <person name="Ovreas L."/>
            <person name="Rohde M."/>
            <person name="Galperin M.Y."/>
            <person name="Jogler C."/>
        </authorList>
    </citation>
    <scope>NUCLEOTIDE SEQUENCE [LARGE SCALE GENOMIC DNA]</scope>
    <source>
        <strain evidence="2 3">Pan54</strain>
    </source>
</reference>
<dbReference type="PANTHER" id="PTHR35519:SF2">
    <property type="entry name" value="PH DOMAIN PROTEIN"/>
    <property type="match status" value="1"/>
</dbReference>
<dbReference type="Pfam" id="PF13430">
    <property type="entry name" value="DUF4112"/>
    <property type="match status" value="1"/>
</dbReference>
<feature type="transmembrane region" description="Helical" evidence="1">
    <location>
        <begin position="64"/>
        <end position="89"/>
    </location>
</feature>
<accession>A0A5C5XMX5</accession>
<proteinExistence type="predicted"/>
<comment type="caution">
    <text evidence="2">The sequence shown here is derived from an EMBL/GenBank/DDBJ whole genome shotgun (WGS) entry which is preliminary data.</text>
</comment>